<organism evidence="10 11">
    <name type="scientific">Bradyrhizobium icense</name>
    <dbReference type="NCBI Taxonomy" id="1274631"/>
    <lineage>
        <taxon>Bacteria</taxon>
        <taxon>Pseudomonadati</taxon>
        <taxon>Pseudomonadota</taxon>
        <taxon>Alphaproteobacteria</taxon>
        <taxon>Hyphomicrobiales</taxon>
        <taxon>Nitrobacteraceae</taxon>
        <taxon>Bradyrhizobium</taxon>
    </lineage>
</organism>
<dbReference type="InterPro" id="IPR052157">
    <property type="entry name" value="BCAA_transport_permease"/>
</dbReference>
<gene>
    <name evidence="10" type="ORF">LMTR13_30850</name>
</gene>
<feature type="transmembrane region" description="Helical" evidence="9">
    <location>
        <begin position="155"/>
        <end position="173"/>
    </location>
</feature>
<feature type="transmembrane region" description="Helical" evidence="9">
    <location>
        <begin position="280"/>
        <end position="299"/>
    </location>
</feature>
<keyword evidence="2" id="KW-0813">Transport</keyword>
<keyword evidence="11" id="KW-1185">Reference proteome</keyword>
<sequence>MPAAPLDEPTGQGPMIDLIQNTIDGVMIGSSYGLLALGFTVIFGVMRRLNLSYGPTVMIGAYFGTVLYLDFGAGPLAVAAAVVTGAVISGIYVERLCFAPMKAGAGIASMVSSFAIWMQLEQAAVLVLPRHTYPFPPLATGAALEIGPLLVRPDHLIMLASALLLAAVVQLAVYRTRFGLGLRAVIANPIAANLVGVDVGRLVMLAFAAASAIGGVAGFLVLAVDQQVTPMFGMWATLKGLIAMMIGGLGSIPGALLGGLLLGVVEVHSHWLFGPQVRDLFAYFMLFAFLVARPGGLLGRTADVELSHRV</sequence>
<feature type="transmembrane region" description="Helical" evidence="9">
    <location>
        <begin position="75"/>
        <end position="93"/>
    </location>
</feature>
<name>A0A1B1UM91_9BRAD</name>
<dbReference type="PANTHER" id="PTHR11795">
    <property type="entry name" value="BRANCHED-CHAIN AMINO ACID TRANSPORT SYSTEM PERMEASE PROTEIN LIVH"/>
    <property type="match status" value="1"/>
</dbReference>
<keyword evidence="7 9" id="KW-0472">Membrane</keyword>
<evidence type="ECO:0000256" key="7">
    <source>
        <dbReference type="ARBA" id="ARBA00023136"/>
    </source>
</evidence>
<feature type="transmembrane region" description="Helical" evidence="9">
    <location>
        <begin position="203"/>
        <end position="224"/>
    </location>
</feature>
<dbReference type="EMBL" id="CP016428">
    <property type="protein sequence ID" value="ANW03890.1"/>
    <property type="molecule type" value="Genomic_DNA"/>
</dbReference>
<evidence type="ECO:0000256" key="8">
    <source>
        <dbReference type="ARBA" id="ARBA00037998"/>
    </source>
</evidence>
<reference evidence="10 11" key="1">
    <citation type="submission" date="2016-07" db="EMBL/GenBank/DDBJ databases">
        <title>Complete genome sequence of Bradyrhizobium icense LMTR 13T, a potential inoculant strain isolated from lima bean (Phaseolus lunatus) in Peru.</title>
        <authorList>
            <person name="Ormeno-Orrillo E."/>
            <person name="Duran D."/>
            <person name="Rogel M.A."/>
            <person name="Rey L."/>
            <person name="Imperial J."/>
            <person name="Ruiz-Argueso T."/>
            <person name="Martinez-Romero E."/>
        </authorList>
    </citation>
    <scope>NUCLEOTIDE SEQUENCE [LARGE SCALE GENOMIC DNA]</scope>
    <source>
        <strain evidence="10 11">LMTR 13</strain>
    </source>
</reference>
<dbReference type="GO" id="GO:0006865">
    <property type="term" value="P:amino acid transport"/>
    <property type="evidence" value="ECO:0007669"/>
    <property type="project" value="UniProtKB-KW"/>
</dbReference>
<accession>A0A1B1UM91</accession>
<protein>
    <recommendedName>
        <fullName evidence="12">Branched-chain amino acid ABC transporter permease</fullName>
    </recommendedName>
</protein>
<feature type="transmembrane region" description="Helical" evidence="9">
    <location>
        <begin position="105"/>
        <end position="128"/>
    </location>
</feature>
<feature type="transmembrane region" description="Helical" evidence="9">
    <location>
        <begin position="236"/>
        <end position="260"/>
    </location>
</feature>
<feature type="transmembrane region" description="Helical" evidence="9">
    <location>
        <begin position="180"/>
        <end position="197"/>
    </location>
</feature>
<comment type="similarity">
    <text evidence="8">Belongs to the binding-protein-dependent transport system permease family. LivHM subfamily.</text>
</comment>
<evidence type="ECO:0000256" key="4">
    <source>
        <dbReference type="ARBA" id="ARBA00022692"/>
    </source>
</evidence>
<dbReference type="PANTHER" id="PTHR11795:SF445">
    <property type="entry name" value="AMINO ACID ABC TRANSPORTER PERMEASE PROTEIN"/>
    <property type="match status" value="1"/>
</dbReference>
<evidence type="ECO:0000256" key="9">
    <source>
        <dbReference type="SAM" id="Phobius"/>
    </source>
</evidence>
<evidence type="ECO:0000256" key="5">
    <source>
        <dbReference type="ARBA" id="ARBA00022970"/>
    </source>
</evidence>
<dbReference type="Pfam" id="PF02653">
    <property type="entry name" value="BPD_transp_2"/>
    <property type="match status" value="1"/>
</dbReference>
<evidence type="ECO:0000256" key="3">
    <source>
        <dbReference type="ARBA" id="ARBA00022475"/>
    </source>
</evidence>
<dbReference type="AlphaFoldDB" id="A0A1B1UM91"/>
<dbReference type="Proteomes" id="UP000092839">
    <property type="component" value="Chromosome"/>
</dbReference>
<evidence type="ECO:0000256" key="2">
    <source>
        <dbReference type="ARBA" id="ARBA00022448"/>
    </source>
</evidence>
<keyword evidence="5" id="KW-0029">Amino-acid transport</keyword>
<keyword evidence="6 9" id="KW-1133">Transmembrane helix</keyword>
<dbReference type="InterPro" id="IPR001851">
    <property type="entry name" value="ABC_transp_permease"/>
</dbReference>
<evidence type="ECO:0000313" key="11">
    <source>
        <dbReference type="Proteomes" id="UP000092839"/>
    </source>
</evidence>
<dbReference type="STRING" id="1274631.LMTR13_30850"/>
<comment type="subcellular location">
    <subcellularLocation>
        <location evidence="1">Cell membrane</location>
        <topology evidence="1">Multi-pass membrane protein</topology>
    </subcellularLocation>
</comment>
<proteinExistence type="inferred from homology"/>
<dbReference type="CDD" id="cd06582">
    <property type="entry name" value="TM_PBP1_LivH_like"/>
    <property type="match status" value="1"/>
</dbReference>
<evidence type="ECO:0000313" key="10">
    <source>
        <dbReference type="EMBL" id="ANW03890.1"/>
    </source>
</evidence>
<feature type="transmembrane region" description="Helical" evidence="9">
    <location>
        <begin position="51"/>
        <end position="69"/>
    </location>
</feature>
<evidence type="ECO:0000256" key="1">
    <source>
        <dbReference type="ARBA" id="ARBA00004651"/>
    </source>
</evidence>
<evidence type="ECO:0008006" key="12">
    <source>
        <dbReference type="Google" id="ProtNLM"/>
    </source>
</evidence>
<dbReference type="GO" id="GO:0005886">
    <property type="term" value="C:plasma membrane"/>
    <property type="evidence" value="ECO:0007669"/>
    <property type="project" value="UniProtKB-SubCell"/>
</dbReference>
<evidence type="ECO:0000256" key="6">
    <source>
        <dbReference type="ARBA" id="ARBA00022989"/>
    </source>
</evidence>
<keyword evidence="4 9" id="KW-0812">Transmembrane</keyword>
<dbReference type="GO" id="GO:0022857">
    <property type="term" value="F:transmembrane transporter activity"/>
    <property type="evidence" value="ECO:0007669"/>
    <property type="project" value="InterPro"/>
</dbReference>
<feature type="transmembrane region" description="Helical" evidence="9">
    <location>
        <begin position="25"/>
        <end position="44"/>
    </location>
</feature>
<keyword evidence="3" id="KW-1003">Cell membrane</keyword>
<dbReference type="KEGG" id="bic:LMTR13_30850"/>